<feature type="non-terminal residue" evidence="2">
    <location>
        <position position="1"/>
    </location>
</feature>
<keyword evidence="3" id="KW-1185">Reference proteome</keyword>
<feature type="region of interest" description="Disordered" evidence="1">
    <location>
        <begin position="386"/>
        <end position="497"/>
    </location>
</feature>
<dbReference type="Proteomes" id="UP001341281">
    <property type="component" value="Chromosome 01"/>
</dbReference>
<gene>
    <name evidence="2" type="ORF">U9M48_001272</name>
</gene>
<sequence length="497" mass="54705">QLFPNGTDDETTQQKFICSIDGSNEFTSLYCEWRRGHFRQVGLKRFHKVPQELACHYGEVGHLLPVRPEHLGRHSRLAIAGIGSGEEVLPLQLGAVVQALEPPVGLALQVLKQHAFGGVALRVQEVPVGVHPPQHPPAVGDLAVCLGDEAEVRGREVHGPRHPLELRALELVHVRERLVQRLAVGRPPLWYRYLSSDALACLRRAATSSSSSASSACCCCCCCCWRRRRESKREQPLWSFQGSRQSQQNWWRQGSRQVMWLQPWFFSMGRRHSGQCLVLASNQLAVSASEEFLASNQLAVSASEEFLARTLPHGTGRCASSAQRKQNWWRQGARQVMWLQLWFFSMGRRHLGQCLVLARTQLAVSASDEFLASHARTVLHGTGQCASSLQSQQKPCPHAQNTSAGAAPSPSRTSTARAHPGAGHHLIPPPPSSTYDRRQKCAYRSLQSSSEPAAARTSSTSSRTTGAAQAGSGHRSATQHAPSPTAARTYPRQHPSQ</sequence>
<evidence type="ECO:0000313" key="3">
    <source>
        <dbReference type="Proteomes" id="UP001341281"/>
    </source>
</evidence>
<name>A0AAQ3PI18_PASNO</name>
<feature type="compositionally biased region" description="Low complexity" evidence="1">
    <location>
        <begin position="448"/>
        <end position="473"/>
    </location>
</feature>
<reference evidence="2 3" key="1">
    <citation type="submission" date="2024-02" db="EMBL/GenBank/DDBJ databases">
        <title>High-quality chromosome-scale genome assembly of Pensacola bahiagrass (Paspalum notatum Flugge var. saurae).</title>
        <authorList>
            <person name="Vega J.M."/>
            <person name="Podio M."/>
            <person name="Orjuela J."/>
            <person name="Siena L.A."/>
            <person name="Pessino S.C."/>
            <person name="Combes M.C."/>
            <person name="Mariac C."/>
            <person name="Albertini E."/>
            <person name="Pupilli F."/>
            <person name="Ortiz J.P.A."/>
            <person name="Leblanc O."/>
        </authorList>
    </citation>
    <scope>NUCLEOTIDE SEQUENCE [LARGE SCALE GENOMIC DNA]</scope>
    <source>
        <strain evidence="2">R1</strain>
        <tissue evidence="2">Leaf</tissue>
    </source>
</reference>
<protein>
    <submittedName>
        <fullName evidence="2">Uncharacterized protein</fullName>
    </submittedName>
</protein>
<dbReference type="EMBL" id="CP144745">
    <property type="protein sequence ID" value="WVZ49961.1"/>
    <property type="molecule type" value="Genomic_DNA"/>
</dbReference>
<accession>A0AAQ3PI18</accession>
<feature type="compositionally biased region" description="Polar residues" evidence="1">
    <location>
        <begin position="386"/>
        <end position="416"/>
    </location>
</feature>
<proteinExistence type="predicted"/>
<evidence type="ECO:0000313" key="2">
    <source>
        <dbReference type="EMBL" id="WVZ49961.1"/>
    </source>
</evidence>
<organism evidence="2 3">
    <name type="scientific">Paspalum notatum var. saurae</name>
    <dbReference type="NCBI Taxonomy" id="547442"/>
    <lineage>
        <taxon>Eukaryota</taxon>
        <taxon>Viridiplantae</taxon>
        <taxon>Streptophyta</taxon>
        <taxon>Embryophyta</taxon>
        <taxon>Tracheophyta</taxon>
        <taxon>Spermatophyta</taxon>
        <taxon>Magnoliopsida</taxon>
        <taxon>Liliopsida</taxon>
        <taxon>Poales</taxon>
        <taxon>Poaceae</taxon>
        <taxon>PACMAD clade</taxon>
        <taxon>Panicoideae</taxon>
        <taxon>Andropogonodae</taxon>
        <taxon>Paspaleae</taxon>
        <taxon>Paspalinae</taxon>
        <taxon>Paspalum</taxon>
    </lineage>
</organism>
<evidence type="ECO:0000256" key="1">
    <source>
        <dbReference type="SAM" id="MobiDB-lite"/>
    </source>
</evidence>
<dbReference type="AlphaFoldDB" id="A0AAQ3PI18"/>